<evidence type="ECO:0000313" key="3">
    <source>
        <dbReference type="EMBL" id="MFC4666150.1"/>
    </source>
</evidence>
<dbReference type="PANTHER" id="PTHR43343">
    <property type="entry name" value="PEPTIDASE S12"/>
    <property type="match status" value="1"/>
</dbReference>
<dbReference type="Pfam" id="PF13365">
    <property type="entry name" value="Trypsin_2"/>
    <property type="match status" value="1"/>
</dbReference>
<protein>
    <submittedName>
        <fullName evidence="3">Trypsin-like peptidase domain-containing protein</fullName>
    </submittedName>
</protein>
<dbReference type="SUPFAM" id="SSF50494">
    <property type="entry name" value="Trypsin-like serine proteases"/>
    <property type="match status" value="1"/>
</dbReference>
<evidence type="ECO:0000313" key="4">
    <source>
        <dbReference type="Proteomes" id="UP001596020"/>
    </source>
</evidence>
<comment type="caution">
    <text evidence="3">The sequence shown here is derived from an EMBL/GenBank/DDBJ whole genome shotgun (WGS) entry which is preliminary data.</text>
</comment>
<organism evidence="3 4">
    <name type="scientific">Falsiporphyromonas endometrii</name>
    <dbReference type="NCBI Taxonomy" id="1387297"/>
    <lineage>
        <taxon>Bacteria</taxon>
        <taxon>Pseudomonadati</taxon>
        <taxon>Bacteroidota</taxon>
        <taxon>Bacteroidia</taxon>
        <taxon>Bacteroidales</taxon>
        <taxon>Porphyromonadaceae</taxon>
        <taxon>Falsiporphyromonas</taxon>
    </lineage>
</organism>
<evidence type="ECO:0000256" key="2">
    <source>
        <dbReference type="ARBA" id="ARBA00022801"/>
    </source>
</evidence>
<dbReference type="Proteomes" id="UP001596020">
    <property type="component" value="Unassembled WGS sequence"/>
</dbReference>
<dbReference type="EMBL" id="JBHSGO010000178">
    <property type="protein sequence ID" value="MFC4666150.1"/>
    <property type="molecule type" value="Genomic_DNA"/>
</dbReference>
<gene>
    <name evidence="3" type="ORF">ACFO3G_06015</name>
</gene>
<dbReference type="RefSeq" id="WP_380078938.1">
    <property type="nucleotide sequence ID" value="NZ_JBHSGO010000178.1"/>
</dbReference>
<accession>A0ABV9K7I6</accession>
<dbReference type="PANTHER" id="PTHR43343:SF3">
    <property type="entry name" value="PROTEASE DO-LIKE 8, CHLOROPLASTIC"/>
    <property type="match status" value="1"/>
</dbReference>
<dbReference type="InterPro" id="IPR051201">
    <property type="entry name" value="Chloro_Bact_Ser_Proteases"/>
</dbReference>
<reference evidence="4" key="1">
    <citation type="journal article" date="2019" name="Int. J. Syst. Evol. Microbiol.">
        <title>The Global Catalogue of Microorganisms (GCM) 10K type strain sequencing project: providing services to taxonomists for standard genome sequencing and annotation.</title>
        <authorList>
            <consortium name="The Broad Institute Genomics Platform"/>
            <consortium name="The Broad Institute Genome Sequencing Center for Infectious Disease"/>
            <person name="Wu L."/>
            <person name="Ma J."/>
        </authorList>
    </citation>
    <scope>NUCLEOTIDE SEQUENCE [LARGE SCALE GENOMIC DNA]</scope>
    <source>
        <strain evidence="4">CGMCC 4.7357</strain>
    </source>
</reference>
<proteinExistence type="predicted"/>
<dbReference type="PRINTS" id="PR00834">
    <property type="entry name" value="PROTEASES2C"/>
</dbReference>
<keyword evidence="2" id="KW-0378">Hydrolase</keyword>
<keyword evidence="1" id="KW-0645">Protease</keyword>
<keyword evidence="4" id="KW-1185">Reference proteome</keyword>
<dbReference type="Gene3D" id="3.30.1460.10">
    <property type="match status" value="1"/>
</dbReference>
<dbReference type="InterPro" id="IPR001940">
    <property type="entry name" value="Peptidase_S1C"/>
</dbReference>
<dbReference type="InterPro" id="IPR009003">
    <property type="entry name" value="Peptidase_S1_PA"/>
</dbReference>
<dbReference type="Gene3D" id="2.40.10.120">
    <property type="match status" value="1"/>
</dbReference>
<name>A0ABV9K7I6_9PORP</name>
<evidence type="ECO:0000256" key="1">
    <source>
        <dbReference type="ARBA" id="ARBA00022670"/>
    </source>
</evidence>
<sequence length="363" mass="40480">MDKKLYDIVLKVSHASGSGSCFYYRDKDIFVTNYHVVAGFKSVALLDRDENSYLAKVVLVNPCIDLAILASEKDFSYLPSVDLALDDSLGIGDKVFVAGYPYGMPFTVTEGTVSAPKQLMDGKYYTQTDAAVNPGNSGGPIFNEAGDIVGVTVSKFTNADNMGFAVPIDSLRKVIESYEDINRDKFHFQCDSCGELIENKCSFCPNCGEKIDDEIFDDEELSDLSVFCEDTLRQMNINPIIARDGYEHWTFHRGMTQIRLFAYDSVHLFAVSPIGVLPKKGVESILDFLLSEDMFPFKCGLDGSDILFVYRIHLTDLTDDTAPEIRRNIIDFVSKAVSLSELLEGQFGCEKSKYSKKEDALNR</sequence>